<dbReference type="Gene3D" id="6.20.210.20">
    <property type="entry name" value="THAP domain"/>
    <property type="match status" value="1"/>
</dbReference>
<dbReference type="GO" id="GO:1990837">
    <property type="term" value="F:sequence-specific double-stranded DNA binding"/>
    <property type="evidence" value="ECO:0007669"/>
    <property type="project" value="UniProtKB-ARBA"/>
</dbReference>
<evidence type="ECO:0000256" key="5">
    <source>
        <dbReference type="ARBA" id="ARBA00022833"/>
    </source>
</evidence>
<dbReference type="InterPro" id="IPR036236">
    <property type="entry name" value="Znf_C2H2_sf"/>
</dbReference>
<feature type="domain" description="THAP-type" evidence="12">
    <location>
        <begin position="1"/>
        <end position="95"/>
    </location>
</feature>
<dbReference type="PANTHER" id="PTHR24394:SF29">
    <property type="entry name" value="MYONEURIN"/>
    <property type="match status" value="1"/>
</dbReference>
<evidence type="ECO:0000256" key="7">
    <source>
        <dbReference type="ARBA" id="ARBA00023242"/>
    </source>
</evidence>
<feature type="domain" description="C2H2-type" evidence="11">
    <location>
        <begin position="788"/>
        <end position="812"/>
    </location>
</feature>
<keyword evidence="5" id="KW-0862">Zinc</keyword>
<feature type="domain" description="C2H2-type" evidence="11">
    <location>
        <begin position="2828"/>
        <end position="2856"/>
    </location>
</feature>
<dbReference type="PROSITE" id="PS50950">
    <property type="entry name" value="ZF_THAP"/>
    <property type="match status" value="3"/>
</dbReference>
<dbReference type="SUPFAM" id="SSF57716">
    <property type="entry name" value="Glucocorticoid receptor-like (DNA-binding domain)"/>
    <property type="match status" value="3"/>
</dbReference>
<feature type="domain" description="THAP-type" evidence="12">
    <location>
        <begin position="1864"/>
        <end position="1954"/>
    </location>
</feature>
<evidence type="ECO:0000256" key="4">
    <source>
        <dbReference type="ARBA" id="ARBA00022771"/>
    </source>
</evidence>
<proteinExistence type="predicted"/>
<dbReference type="InterPro" id="IPR038441">
    <property type="entry name" value="THAP_Znf_sf"/>
</dbReference>
<dbReference type="SMART" id="SM00355">
    <property type="entry name" value="ZnF_C2H2"/>
    <property type="match status" value="26"/>
</dbReference>
<feature type="domain" description="C2H2-type" evidence="11">
    <location>
        <begin position="1738"/>
        <end position="1760"/>
    </location>
</feature>
<dbReference type="PANTHER" id="PTHR24394">
    <property type="entry name" value="ZINC FINGER PROTEIN"/>
    <property type="match status" value="1"/>
</dbReference>
<feature type="compositionally biased region" description="Polar residues" evidence="10">
    <location>
        <begin position="1126"/>
        <end position="1146"/>
    </location>
</feature>
<dbReference type="Pfam" id="PF05485">
    <property type="entry name" value="THAP"/>
    <property type="match status" value="3"/>
</dbReference>
<keyword evidence="2" id="KW-0479">Metal-binding</keyword>
<feature type="domain" description="C2H2-type" evidence="11">
    <location>
        <begin position="1605"/>
        <end position="1632"/>
    </location>
</feature>
<evidence type="ECO:0000313" key="14">
    <source>
        <dbReference type="Proteomes" id="UP000789390"/>
    </source>
</evidence>
<feature type="domain" description="C2H2-type" evidence="11">
    <location>
        <begin position="2891"/>
        <end position="2918"/>
    </location>
</feature>
<evidence type="ECO:0000259" key="11">
    <source>
        <dbReference type="PROSITE" id="PS50157"/>
    </source>
</evidence>
<dbReference type="GO" id="GO:0000981">
    <property type="term" value="F:DNA-binding transcription factor activity, RNA polymerase II-specific"/>
    <property type="evidence" value="ECO:0007669"/>
    <property type="project" value="TreeGrafter"/>
</dbReference>
<feature type="domain" description="C2H2-type" evidence="11">
    <location>
        <begin position="1545"/>
        <end position="1573"/>
    </location>
</feature>
<feature type="domain" description="C2H2-type" evidence="11">
    <location>
        <begin position="2965"/>
        <end position="2994"/>
    </location>
</feature>
<keyword evidence="6 9" id="KW-0238">DNA-binding</keyword>
<dbReference type="FunFam" id="3.30.160.60:FF:000446">
    <property type="entry name" value="Zinc finger protein"/>
    <property type="match status" value="1"/>
</dbReference>
<feature type="region of interest" description="Disordered" evidence="10">
    <location>
        <begin position="244"/>
        <end position="264"/>
    </location>
</feature>
<name>A0A8J2RD91_9CRUS</name>
<feature type="domain" description="C2H2-type" evidence="11">
    <location>
        <begin position="3026"/>
        <end position="3053"/>
    </location>
</feature>
<feature type="domain" description="C2H2-type" evidence="11">
    <location>
        <begin position="847"/>
        <end position="869"/>
    </location>
</feature>
<evidence type="ECO:0000256" key="6">
    <source>
        <dbReference type="ARBA" id="ARBA00023125"/>
    </source>
</evidence>
<evidence type="ECO:0008006" key="15">
    <source>
        <dbReference type="Google" id="ProtNLM"/>
    </source>
</evidence>
<feature type="domain" description="C2H2-type" evidence="11">
    <location>
        <begin position="717"/>
        <end position="744"/>
    </location>
</feature>
<dbReference type="Pfam" id="PF00096">
    <property type="entry name" value="zf-C2H2"/>
    <property type="match status" value="8"/>
</dbReference>
<evidence type="ECO:0000259" key="12">
    <source>
        <dbReference type="PROSITE" id="PS50950"/>
    </source>
</evidence>
<dbReference type="PROSITE" id="PS00028">
    <property type="entry name" value="ZINC_FINGER_C2H2_1"/>
    <property type="match status" value="19"/>
</dbReference>
<dbReference type="FunFam" id="3.30.160.60:FF:000702">
    <property type="entry name" value="Transcription factor E4F1 isoform 1"/>
    <property type="match status" value="2"/>
</dbReference>
<evidence type="ECO:0000313" key="13">
    <source>
        <dbReference type="EMBL" id="CAH0100280.1"/>
    </source>
</evidence>
<feature type="domain" description="C2H2-type" evidence="11">
    <location>
        <begin position="1766"/>
        <end position="1793"/>
    </location>
</feature>
<dbReference type="FunFam" id="3.30.160.60:FF:000100">
    <property type="entry name" value="Zinc finger 45-like"/>
    <property type="match status" value="1"/>
</dbReference>
<evidence type="ECO:0000256" key="1">
    <source>
        <dbReference type="ARBA" id="ARBA00004123"/>
    </source>
</evidence>
<dbReference type="Proteomes" id="UP000789390">
    <property type="component" value="Unassembled WGS sequence"/>
</dbReference>
<dbReference type="GO" id="GO:0008270">
    <property type="term" value="F:zinc ion binding"/>
    <property type="evidence" value="ECO:0007669"/>
    <property type="project" value="UniProtKB-KW"/>
</dbReference>
<dbReference type="InterPro" id="IPR013087">
    <property type="entry name" value="Znf_C2H2_type"/>
</dbReference>
<keyword evidence="14" id="KW-1185">Reference proteome</keyword>
<organism evidence="13 14">
    <name type="scientific">Daphnia galeata</name>
    <dbReference type="NCBI Taxonomy" id="27404"/>
    <lineage>
        <taxon>Eukaryota</taxon>
        <taxon>Metazoa</taxon>
        <taxon>Ecdysozoa</taxon>
        <taxon>Arthropoda</taxon>
        <taxon>Crustacea</taxon>
        <taxon>Branchiopoda</taxon>
        <taxon>Diplostraca</taxon>
        <taxon>Cladocera</taxon>
        <taxon>Anomopoda</taxon>
        <taxon>Daphniidae</taxon>
        <taxon>Daphnia</taxon>
    </lineage>
</organism>
<accession>A0A8J2RD91</accession>
<comment type="subcellular location">
    <subcellularLocation>
        <location evidence="1">Nucleus</location>
    </subcellularLocation>
</comment>
<comment type="caution">
    <text evidence="13">The sequence shown here is derived from an EMBL/GenBank/DDBJ whole genome shotgun (WGS) entry which is preliminary data.</text>
</comment>
<keyword evidence="3" id="KW-0677">Repeat</keyword>
<feature type="domain" description="C2H2-type" evidence="11">
    <location>
        <begin position="659"/>
        <end position="687"/>
    </location>
</feature>
<dbReference type="FunFam" id="3.30.160.60:FF:000303">
    <property type="entry name" value="Zinc finger protein 41"/>
    <property type="match status" value="1"/>
</dbReference>
<evidence type="ECO:0000256" key="8">
    <source>
        <dbReference type="PROSITE-ProRule" id="PRU00042"/>
    </source>
</evidence>
<evidence type="ECO:0000256" key="9">
    <source>
        <dbReference type="PROSITE-ProRule" id="PRU00309"/>
    </source>
</evidence>
<dbReference type="SMART" id="SM00692">
    <property type="entry name" value="DM3"/>
    <property type="match status" value="3"/>
</dbReference>
<sequence length="3200" mass="367226">MGASCYVVGCKSGNPKCKEKARFFKPKDLKTVKEWEKFIGRKDRKLNKKHSICHKHFEDADIIREQVLEGKNGNGPIVIDFCRWKLTDGAVPKLLTGKPVVNSKPPRRVLRRTPLSEVTALRGKNKIPEKHNINLKDVALPSSWFWQQGSLKKQELICSKFKWLDENHFEYTKTVIINEDTRALRYFLRGQHVLHEDLTSQFSTIHELYTYIKLFDDAQVCIGNPGYPGKFFWAKPKCSQSTKRNVQSTSEKNISEGSSNPTTITSSQQLLATPDFLILQQDNSSKNIDEAELDDHTNDVATEISTIPLVEIQSENFYNKTLPVAESVVTRDEYSGSNSPTITHIATSPIIPSEDEFTVLPRMIDGPAVSLRYPIEFFRPPTSNSIDFERKLVNRSYRCAKSNYNLVSYLLETWKLGIYTSFESNFTSFMVNQHKVPLTIRQPIVNDWAYFRQPTFLIALPQKVYCRRKAISNDSTAFEPTVKVKATLKFSDIENMKSFNGKIHVTLNGESLVKLSLSNLFQDESNYYDYQPIPSNASKRGRSCDLLWDVEPDEDANDLKDFQLAKRLLHKEGRRKKVLLKQLDRLFKNYAESKGLARSILKASKKIRLMRPENEVTEEPKPATVKKPAPLMKCQQCNKMILVSRMKTHLKVHSGVKPHLCELCGRAFVFKSSLNSHIRINHGKEAKPFMCSTCGYTCRRKQLLDNHERIHTNERPFECSICDKRFRSKANLAIHKRTHTGEKRYTCNICAKSYTQSKSLKKHLKRHHENAGPNGAKDLHLTGSKISYHCEFCQKQFWRFLTYEKHRATHTGVAVAVRCPQPNCEFTYSDMTELKNHMLKQHPEKAYPCDVCEKVFLAKHTLKDHQALHDPALGYQCSYCPAKLTVKWQQLIGRKDVKLNKKHSVCQKHFEEDQIIKQKIFNGVDGPIIVYDLCRWKLTEGALPKLLTGQIQKRILSVSNDDEVTVLREVRNAIQQEHHPSVASTFIINHKKVALPSSWFWQEGSFKEQEFICSKFKWLNENKFEYTKTVIINGDTRTLRYFIRGQQIFHEKLKYHFSTVNELTSFLKLFDDAQVCNDYTGLNGLLNQESNTSKKSIPAPPTKQNVVESRFESTFLEKLSHPPKKTYSNVQPSQATSKLQNLNPGNKDSDNLVEPVVTSVLIDHAYGVGTNLPLLIPMCPEIICEKISTIMNTFTDHIPSPIVSQSEYELQRLPQVVPESQLDLQTIEDRDSVTLQYPIEFYTSSVSSLQEHEQMLVKRTEFFQYSTYNLISYHLETWCLGVYSPFKPDTVSSSFIQFFNPHKEILKKTLVERPLIENNCISFSQPSFLVEQPKQVYCRREVIPRSSSKEVKKTNLTMADIEHLKFHNGKLHVTSNGESGVQLSLSSLFEDESNYVHYQPNETNQPPESNQPIVESSIPRTARKRVRSSCFFLDTESEIDENDKKDLELARRFLGIEVRRRKTLQKKCQRFSGRVERNKKMARSLLKAVEEFELRKWENAIVNQPKRTHGSKKPGAQMPCNQCGKIILVSRMKYHLKIHSGHKPYLCELCGRAFVFRKSLNTHIRYNHLGQERPKHFMCSTCGHTCTSRNHLEKHERIHTDERPFECKYCDKKFREKGTLVRHIRTHTGEKPYPCNICGTSYGARETYVSHYRRKHENKRPATDPQKTQTRVRRSIRSYRCEFCQKVFFRVLAYEKHRATHTGVAAAIKCNQPNCDFTYSDMMQLKDHMITQHPEKAYTCDICKKVFLSKLNLTLHQSVHDPALGFQCSYCPVRLTAKTSLVAHEKLHTRETPHECTFCEMRFHSTYLLQIHVRTHQPSQTDHSLYFNNLPPGSVEYTSRVVTVINNGLTAKLTFHNGIRDLKMGKIKCFIKSCNNIYPIHKNYSWHEWPSQENAIHLWITELRKNEALTGFTENSVPILKSSTRICSEHFEKTCFIEGSVRRLLKPTAVPTIFSCSSHKDSLSASAAMIQHKVHSDQNTESPMCFSSSKGITMEGTLDLDSKEMQPRMGARCYVKGCKSGYDSCKEKVHFFKPKEEKTVHLWQKFIGRDDLKLEKFHSVCHKHFDDADIVKQTTVQAKDGPTVVYDSLRWRLVGGAIPKHYLGNYGQELQQFRKIAIRPTDLTPNVATTNVPEIIVLDEVTVNAPKANQTSTDPIALPERSPVAPKKTYSNRKKSLVSSASAILHLENTVGPNIEEPDNFTLKTSLNPNETVLPLPSSPTVKLRKLSHPIRGNNFKKPMMVSEIPVASPLLKKTASSRISQQELTIKPIMSVTEDFGQVKVAVSYRKLLNPKEAVLPPSWSWQECSLQKKELICSKFKWLDEKNFEYTKSIIVGEYACVSDMSISTHSVRYFVRGRQVSHTNLKSQFSSVSELTTYLKIYDDIQECVGYSDPKLLGSPQALNFSQTNRSKKCQLLASERSNYCTECLSIMPPTIQRSLMNNSNNISNSSNFSSTRLGVIRSDCNSITLVEISADPLMVPSDNFNICEIVIEDESTVEERLNTESVTLSTNNEIYQSCTSNSKNLESSLIKHTFPFEASNYPLFLYHLQTWCCGIYAPHEVAINSSVTHTSSFLSPVEEQPIVHDWTSYSQPTFLVSRPQRVYCRHTIATSRPSKKAKSGAKSLKWTDIENMACHNRKVHVTLKGQPLAKPSLPQVFHNKEDYRDDNRSEVNIPNRLESNSEISDLESDDSSSIIIESDSEYSPGVIIDSGSSEYSLSESSSTENEINENDEDDFVMAQSYLQNEVQIKRRLQRKYLWYSRTLNKNKEIARAILKASKEFEQKCRNGTLRLPATKKSGPKKQCNECGKMIHAKGFQDHLKLHSGIKSHLCELCGRAFVFRSSLNSHIRLNHRGEERTKPLKNFMCSTCGHTVSSKERLSIHERIHTDERPFECKYCDKKFREKGTLVRHIRTHTGERPYECNICGKSYRSRFAYVSHYRTKHETKEKEIITDPVEDRRKHPKIGYRCEYCGKEFCQGRILAYEKHLTTHTGVSAAIRCTQPDCEFTYSDMTQLKEHMLVQHPEKAYTCDVCKKIFLTKQTLTDHKSMHDPTRGFQCSYCPAKLTVKVWQNHINCLLEELVTQLFPVSISSSAEKIQLHSPAVAELHSGKHQHSSTSLAVLLNYSHHMGAGSFFILRSENSSSSHLNHHPIKSLIKSSSSHLNCHPIKSLIKSSSSHLLDQPTKPFWYYHVQFGNNREDAA</sequence>
<dbReference type="FunFam" id="3.30.160.60:FF:001109">
    <property type="entry name" value="Zinc finger protein 407"/>
    <property type="match status" value="1"/>
</dbReference>
<dbReference type="EMBL" id="CAKKLH010000035">
    <property type="protein sequence ID" value="CAH0100280.1"/>
    <property type="molecule type" value="Genomic_DNA"/>
</dbReference>
<evidence type="ECO:0000256" key="10">
    <source>
        <dbReference type="SAM" id="MobiDB-lite"/>
    </source>
</evidence>
<dbReference type="Gene3D" id="3.30.160.60">
    <property type="entry name" value="Classic Zinc Finger"/>
    <property type="match status" value="19"/>
</dbReference>
<feature type="domain" description="THAP-type" evidence="12">
    <location>
        <begin position="2009"/>
        <end position="2102"/>
    </location>
</feature>
<dbReference type="GO" id="GO:0005634">
    <property type="term" value="C:nucleus"/>
    <property type="evidence" value="ECO:0007669"/>
    <property type="project" value="UniProtKB-SubCell"/>
</dbReference>
<feature type="domain" description="C2H2-type" evidence="11">
    <location>
        <begin position="1679"/>
        <end position="1706"/>
    </location>
</feature>
<feature type="domain" description="C2H2-type" evidence="11">
    <location>
        <begin position="1577"/>
        <end position="1604"/>
    </location>
</feature>
<feature type="domain" description="C2H2-type" evidence="11">
    <location>
        <begin position="1633"/>
        <end position="1661"/>
    </location>
</feature>
<feature type="domain" description="C2H2-type" evidence="11">
    <location>
        <begin position="1794"/>
        <end position="1821"/>
    </location>
</feature>
<feature type="region of interest" description="Disordered" evidence="10">
    <location>
        <begin position="2149"/>
        <end position="2172"/>
    </location>
</feature>
<feature type="domain" description="C2H2-type" evidence="11">
    <location>
        <begin position="2919"/>
        <end position="2947"/>
    </location>
</feature>
<gene>
    <name evidence="13" type="ORF">DGAL_LOCUS2502</name>
</gene>
<evidence type="ECO:0000256" key="2">
    <source>
        <dbReference type="ARBA" id="ARBA00022723"/>
    </source>
</evidence>
<keyword evidence="7" id="KW-0539">Nucleus</keyword>
<feature type="domain" description="C2H2-type" evidence="11">
    <location>
        <begin position="745"/>
        <end position="773"/>
    </location>
</feature>
<dbReference type="InterPro" id="IPR006612">
    <property type="entry name" value="THAP_Znf"/>
</dbReference>
<keyword evidence="4 8" id="KW-0863">Zinc-finger</keyword>
<feature type="region of interest" description="Disordered" evidence="10">
    <location>
        <begin position="1122"/>
        <end position="1148"/>
    </location>
</feature>
<feature type="domain" description="C2H2-type" evidence="11">
    <location>
        <begin position="2863"/>
        <end position="2890"/>
    </location>
</feature>
<reference evidence="13" key="1">
    <citation type="submission" date="2021-11" db="EMBL/GenBank/DDBJ databases">
        <authorList>
            <person name="Schell T."/>
        </authorList>
    </citation>
    <scope>NUCLEOTIDE SEQUENCE</scope>
    <source>
        <strain evidence="13">M5</strain>
    </source>
</reference>
<dbReference type="OrthoDB" id="6371686at2759"/>
<feature type="domain" description="C2H2-type" evidence="11">
    <location>
        <begin position="689"/>
        <end position="716"/>
    </location>
</feature>
<dbReference type="PROSITE" id="PS50157">
    <property type="entry name" value="ZINC_FINGER_C2H2_2"/>
    <property type="match status" value="20"/>
</dbReference>
<protein>
    <recommendedName>
        <fullName evidence="15">Zinc finger protein</fullName>
    </recommendedName>
</protein>
<dbReference type="SMART" id="SM00980">
    <property type="entry name" value="THAP"/>
    <property type="match status" value="4"/>
</dbReference>
<evidence type="ECO:0000256" key="3">
    <source>
        <dbReference type="ARBA" id="ARBA00022737"/>
    </source>
</evidence>
<dbReference type="SUPFAM" id="SSF57667">
    <property type="entry name" value="beta-beta-alpha zinc fingers"/>
    <property type="match status" value="14"/>
</dbReference>